<evidence type="ECO:0000256" key="1">
    <source>
        <dbReference type="SAM" id="Coils"/>
    </source>
</evidence>
<dbReference type="GeneID" id="109415010"/>
<reference evidence="4" key="1">
    <citation type="journal article" date="2015" name="Proc. Natl. Acad. Sci. U.S.A.">
        <title>Genome sequence of the Asian Tiger mosquito, Aedes albopictus, reveals insights into its biology, genetics, and evolution.</title>
        <authorList>
            <person name="Chen X.G."/>
            <person name="Jiang X."/>
            <person name="Gu J."/>
            <person name="Xu M."/>
            <person name="Wu Y."/>
            <person name="Deng Y."/>
            <person name="Zhang C."/>
            <person name="Bonizzoni M."/>
            <person name="Dermauw W."/>
            <person name="Vontas J."/>
            <person name="Armbruster P."/>
            <person name="Huang X."/>
            <person name="Yang Y."/>
            <person name="Zhang H."/>
            <person name="He W."/>
            <person name="Peng H."/>
            <person name="Liu Y."/>
            <person name="Wu K."/>
            <person name="Chen J."/>
            <person name="Lirakis M."/>
            <person name="Topalis P."/>
            <person name="Van Leeuwen T."/>
            <person name="Hall A.B."/>
            <person name="Jiang X."/>
            <person name="Thorpe C."/>
            <person name="Mueller R.L."/>
            <person name="Sun C."/>
            <person name="Waterhouse R.M."/>
            <person name="Yan G."/>
            <person name="Tu Z.J."/>
            <person name="Fang X."/>
            <person name="James A.A."/>
        </authorList>
    </citation>
    <scope>NUCLEOTIDE SEQUENCE [LARGE SCALE GENOMIC DNA]</scope>
    <source>
        <strain evidence="4">Foshan</strain>
    </source>
</reference>
<evidence type="ECO:0000259" key="2">
    <source>
        <dbReference type="PROSITE" id="PS51457"/>
    </source>
</evidence>
<proteinExistence type="predicted"/>
<name>A0ABM1XPQ2_AEDAL</name>
<accession>A0ABM1XPQ2</accession>
<feature type="domain" description="BEN" evidence="2">
    <location>
        <begin position="311"/>
        <end position="431"/>
    </location>
</feature>
<dbReference type="InterPro" id="IPR018379">
    <property type="entry name" value="BEN_domain"/>
</dbReference>
<dbReference type="PROSITE" id="PS51457">
    <property type="entry name" value="BEN"/>
    <property type="match status" value="1"/>
</dbReference>
<sequence>MQSSKESTRQAMSQYVSKTSGLNSVMVETVQSYSEGQRYASQVVLPKDNKDLFEPLRKVVSGSNSQYVPKNSESLPRQVVVENDHPCCDMLPKDSQDLLDIESQLENADDTQGLVGIPKETPHEVTQRFSKNDCASNDHSLEMRPPPLLMANSQYVSNEPNITTVHMEILKTDVETGGAGNITVGIDQLSDSQEILDFENMTQYDCPQGTKDRSPLAARDENQLNSSIHDLSGQGAALGSTDNDVPNWEAKYKQLEKQYKELSEKHKKCKQKFAKLEADKLTADDYSLRLGKEMMQLKDKQMIKTAHFTEEEGIPVTVAELEELNSRADTDSLFVGLLATRAIGAEKLAKMSVTGQACHRFSKAKYPDGTPRYPAAEGIDPKIIEFLCNKVAERTAIKIGPENLATIRKRSELAVVKKYVGQKIANLKKAAEVRNARTQDSGNIRL</sequence>
<organism evidence="3 4">
    <name type="scientific">Aedes albopictus</name>
    <name type="common">Asian tiger mosquito</name>
    <name type="synonym">Stegomyia albopicta</name>
    <dbReference type="NCBI Taxonomy" id="7160"/>
    <lineage>
        <taxon>Eukaryota</taxon>
        <taxon>Metazoa</taxon>
        <taxon>Ecdysozoa</taxon>
        <taxon>Arthropoda</taxon>
        <taxon>Hexapoda</taxon>
        <taxon>Insecta</taxon>
        <taxon>Pterygota</taxon>
        <taxon>Neoptera</taxon>
        <taxon>Endopterygota</taxon>
        <taxon>Diptera</taxon>
        <taxon>Nematocera</taxon>
        <taxon>Culicoidea</taxon>
        <taxon>Culicidae</taxon>
        <taxon>Culicinae</taxon>
        <taxon>Aedini</taxon>
        <taxon>Aedes</taxon>
        <taxon>Stegomyia</taxon>
    </lineage>
</organism>
<evidence type="ECO:0000313" key="3">
    <source>
        <dbReference type="EnsemblMetazoa" id="AALFPA23_001659.P38911"/>
    </source>
</evidence>
<evidence type="ECO:0000313" key="4">
    <source>
        <dbReference type="Proteomes" id="UP000069940"/>
    </source>
</evidence>
<dbReference type="EnsemblMetazoa" id="AALFPA23_001659.R38911">
    <property type="protein sequence ID" value="AALFPA23_001659.P38911"/>
    <property type="gene ID" value="AALFPA23_001659"/>
</dbReference>
<keyword evidence="1" id="KW-0175">Coiled coil</keyword>
<feature type="coiled-coil region" evidence="1">
    <location>
        <begin position="245"/>
        <end position="279"/>
    </location>
</feature>
<dbReference type="RefSeq" id="XP_019544425.2">
    <property type="nucleotide sequence ID" value="XM_019688880.3"/>
</dbReference>
<reference evidence="3" key="2">
    <citation type="submission" date="2025-05" db="UniProtKB">
        <authorList>
            <consortium name="EnsemblMetazoa"/>
        </authorList>
    </citation>
    <scope>IDENTIFICATION</scope>
    <source>
        <strain evidence="3">Foshan</strain>
    </source>
</reference>
<keyword evidence="4" id="KW-1185">Reference proteome</keyword>
<protein>
    <recommendedName>
        <fullName evidence="2">BEN domain-containing protein</fullName>
    </recommendedName>
</protein>
<dbReference type="Proteomes" id="UP000069940">
    <property type="component" value="Unassembled WGS sequence"/>
</dbReference>